<dbReference type="Pfam" id="PF00355">
    <property type="entry name" value="Rieske"/>
    <property type="match status" value="1"/>
</dbReference>
<dbReference type="InterPro" id="IPR015881">
    <property type="entry name" value="ARHD_Rieske_2Fe_2S"/>
</dbReference>
<dbReference type="Proteomes" id="UP001500929">
    <property type="component" value="Unassembled WGS sequence"/>
</dbReference>
<dbReference type="InterPro" id="IPR036922">
    <property type="entry name" value="Rieske_2Fe-2S_sf"/>
</dbReference>
<keyword evidence="1" id="KW-0001">2Fe-2S</keyword>
<protein>
    <submittedName>
        <fullName evidence="7">Molybdenum cofactor-independent xanthine hydroxylase subunit HpxD</fullName>
    </submittedName>
</protein>
<dbReference type="RefSeq" id="WP_259478726.1">
    <property type="nucleotide sequence ID" value="NZ_BAAAQY010000003.1"/>
</dbReference>
<evidence type="ECO:0000256" key="5">
    <source>
        <dbReference type="ARBA" id="ARBA00023014"/>
    </source>
</evidence>
<evidence type="ECO:0000313" key="8">
    <source>
        <dbReference type="Proteomes" id="UP001500929"/>
    </source>
</evidence>
<dbReference type="Pfam" id="PF19112">
    <property type="entry name" value="VanA_C"/>
    <property type="match status" value="1"/>
</dbReference>
<dbReference type="PANTHER" id="PTHR21266:SF60">
    <property type="entry name" value="3-KETOSTEROID-9-ALPHA-MONOOXYGENASE, OXYGENASE COMPONENT"/>
    <property type="match status" value="1"/>
</dbReference>
<keyword evidence="8" id="KW-1185">Reference proteome</keyword>
<keyword evidence="2" id="KW-0479">Metal-binding</keyword>
<dbReference type="InterPro" id="IPR050584">
    <property type="entry name" value="Cholesterol_7-desaturase"/>
</dbReference>
<dbReference type="EMBL" id="BAAAQY010000003">
    <property type="protein sequence ID" value="GAA2229169.1"/>
    <property type="molecule type" value="Genomic_DNA"/>
</dbReference>
<dbReference type="CDD" id="cd03469">
    <property type="entry name" value="Rieske_RO_Alpha_N"/>
    <property type="match status" value="1"/>
</dbReference>
<sequence length="356" mass="40299">MLVSQIPALKEYWYIVAYSRDVDKKPVRVRLLGDDYVVWRGRKGLVGAALDECPHRGSRLSQGWIENGDIVCPYHGWSFDPTGACTRIPQNDPDKPIPPRARSLSVLVEERYGFVWVCPGMPRANIPELPEAEDPSFTLIYEILEEWDASAPRVIDNALDISHVAWTHKNSIGDSSAPRVNDMIVTRDGHHLKSRVSYRAKVSAALRASTGIQSEFTERVTNSELVQPFVFKDVMEYETGMKHVLMKVATPIDDTHTLFCQFIARNDDPDAEKQAGIVALDRQIQDEDKELLQCIRPEFPLEIQTEMHTRTDRMTVEFRKILAELASESSMVPPDRAWATPFLQATRAEVQAAGLR</sequence>
<evidence type="ECO:0000259" key="6">
    <source>
        <dbReference type="PROSITE" id="PS51296"/>
    </source>
</evidence>
<comment type="caution">
    <text evidence="7">The sequence shown here is derived from an EMBL/GenBank/DDBJ whole genome shotgun (WGS) entry which is preliminary data.</text>
</comment>
<dbReference type="PROSITE" id="PS00570">
    <property type="entry name" value="RING_HYDROXYL_ALPHA"/>
    <property type="match status" value="1"/>
</dbReference>
<dbReference type="SUPFAM" id="SSF55961">
    <property type="entry name" value="Bet v1-like"/>
    <property type="match status" value="1"/>
</dbReference>
<evidence type="ECO:0000256" key="3">
    <source>
        <dbReference type="ARBA" id="ARBA00023002"/>
    </source>
</evidence>
<reference evidence="8" key="1">
    <citation type="journal article" date="2019" name="Int. J. Syst. Evol. Microbiol.">
        <title>The Global Catalogue of Microorganisms (GCM) 10K type strain sequencing project: providing services to taxonomists for standard genome sequencing and annotation.</title>
        <authorList>
            <consortium name="The Broad Institute Genomics Platform"/>
            <consortium name="The Broad Institute Genome Sequencing Center for Infectious Disease"/>
            <person name="Wu L."/>
            <person name="Ma J."/>
        </authorList>
    </citation>
    <scope>NUCLEOTIDE SEQUENCE [LARGE SCALE GENOMIC DNA]</scope>
    <source>
        <strain evidence="8">JCM 16117</strain>
    </source>
</reference>
<evidence type="ECO:0000256" key="2">
    <source>
        <dbReference type="ARBA" id="ARBA00022723"/>
    </source>
</evidence>
<evidence type="ECO:0000256" key="4">
    <source>
        <dbReference type="ARBA" id="ARBA00023004"/>
    </source>
</evidence>
<keyword evidence="4" id="KW-0408">Iron</keyword>
<dbReference type="PROSITE" id="PS51296">
    <property type="entry name" value="RIESKE"/>
    <property type="match status" value="1"/>
</dbReference>
<dbReference type="Gene3D" id="2.102.10.10">
    <property type="entry name" value="Rieske [2Fe-2S] iron-sulphur domain"/>
    <property type="match status" value="1"/>
</dbReference>
<accession>A0ABP5Q8V4</accession>
<feature type="domain" description="Rieske" evidence="6">
    <location>
        <begin position="13"/>
        <end position="117"/>
    </location>
</feature>
<proteinExistence type="predicted"/>
<dbReference type="InterPro" id="IPR017941">
    <property type="entry name" value="Rieske_2Fe-2S"/>
</dbReference>
<evidence type="ECO:0000256" key="1">
    <source>
        <dbReference type="ARBA" id="ARBA00022714"/>
    </source>
</evidence>
<gene>
    <name evidence="7" type="primary">hpxD_2</name>
    <name evidence="7" type="ORF">GCM10009851_12200</name>
</gene>
<dbReference type="PANTHER" id="PTHR21266">
    <property type="entry name" value="IRON-SULFUR DOMAIN CONTAINING PROTEIN"/>
    <property type="match status" value="1"/>
</dbReference>
<evidence type="ECO:0000313" key="7">
    <source>
        <dbReference type="EMBL" id="GAA2229169.1"/>
    </source>
</evidence>
<keyword evidence="3" id="KW-0560">Oxidoreductase</keyword>
<dbReference type="SUPFAM" id="SSF50022">
    <property type="entry name" value="ISP domain"/>
    <property type="match status" value="1"/>
</dbReference>
<dbReference type="InterPro" id="IPR044043">
    <property type="entry name" value="VanA_C_cat"/>
</dbReference>
<name>A0ABP5Q8V4_9MICO</name>
<keyword evidence="5" id="KW-0411">Iron-sulfur</keyword>
<organism evidence="7 8">
    <name type="scientific">Herbiconiux moechotypicola</name>
    <dbReference type="NCBI Taxonomy" id="637393"/>
    <lineage>
        <taxon>Bacteria</taxon>
        <taxon>Bacillati</taxon>
        <taxon>Actinomycetota</taxon>
        <taxon>Actinomycetes</taxon>
        <taxon>Micrococcales</taxon>
        <taxon>Microbacteriaceae</taxon>
        <taxon>Herbiconiux</taxon>
    </lineage>
</organism>
<dbReference type="Gene3D" id="3.90.380.10">
    <property type="entry name" value="Naphthalene 1,2-dioxygenase Alpha Subunit, Chain A, domain 1"/>
    <property type="match status" value="1"/>
</dbReference>